<dbReference type="Proteomes" id="UP000006695">
    <property type="component" value="Chromosome"/>
</dbReference>
<evidence type="ECO:0000256" key="1">
    <source>
        <dbReference type="PIRNR" id="PIRNR012524"/>
    </source>
</evidence>
<feature type="domain" description="Conserved virulence factor B first S1" evidence="2">
    <location>
        <begin position="70"/>
        <end position="128"/>
    </location>
</feature>
<dbReference type="Pfam" id="PF17783">
    <property type="entry name" value="WHD_CvfB"/>
    <property type="match status" value="1"/>
</dbReference>
<organism evidence="4 5">
    <name type="scientific">Geotalea uraniireducens (strain Rf4)</name>
    <name type="common">Geobacter uraniireducens</name>
    <dbReference type="NCBI Taxonomy" id="351605"/>
    <lineage>
        <taxon>Bacteria</taxon>
        <taxon>Pseudomonadati</taxon>
        <taxon>Thermodesulfobacteriota</taxon>
        <taxon>Desulfuromonadia</taxon>
        <taxon>Geobacterales</taxon>
        <taxon>Geobacteraceae</taxon>
        <taxon>Geotalea</taxon>
    </lineage>
</organism>
<sequence length="276" mass="30870">MLEIGKYNQLEVKKISSFGAYLASEAGEILLPQKYAPDGLKPGDVVKVFIYLDSDDRLIATSQIPKAQVGDFAVLEVKDNSPIGAFLDWGLEKDLFVPFSEQPVPMKKREKYLVRLYLDRSERIAASAKIGKFLEAELIPLKFGEEVDLMIYEFTDLGAKVIINGLYAGLLFRNELYGKPVPGTRLKGYVNKIREDKKIDVTLRRSGYSGIDGSKERIMKTLEASGGFLPLSDKSSPVLIGEVLKMSKKTFKKAIGSLYKDGFIELTEESIKLRNK</sequence>
<dbReference type="KEGG" id="gur:Gura_4021"/>
<dbReference type="EMBL" id="CP000698">
    <property type="protein sequence ID" value="ABQ28165.1"/>
    <property type="molecule type" value="Genomic_DNA"/>
</dbReference>
<dbReference type="Pfam" id="PF13509">
    <property type="entry name" value="S1_2"/>
    <property type="match status" value="2"/>
</dbReference>
<keyword evidence="5" id="KW-1185">Reference proteome</keyword>
<dbReference type="InterPro" id="IPR040764">
    <property type="entry name" value="CvfB_WH"/>
</dbReference>
<dbReference type="STRING" id="351605.Gura_4021"/>
<dbReference type="Gene3D" id="2.40.50.140">
    <property type="entry name" value="Nucleic acid-binding proteins"/>
    <property type="match status" value="2"/>
</dbReference>
<dbReference type="PANTHER" id="PTHR37296">
    <property type="entry name" value="CONSERVED VIRULENCE FACTOR B"/>
    <property type="match status" value="1"/>
</dbReference>
<evidence type="ECO:0000313" key="5">
    <source>
        <dbReference type="Proteomes" id="UP000006695"/>
    </source>
</evidence>
<comment type="similarity">
    <text evidence="1">Belongs to the CvfB family.</text>
</comment>
<dbReference type="InterPro" id="IPR039566">
    <property type="entry name" value="CvfB_S1_st"/>
</dbReference>
<feature type="domain" description="Conserved virulence factor B first S1" evidence="2">
    <location>
        <begin position="4"/>
        <end position="61"/>
    </location>
</feature>
<dbReference type="RefSeq" id="WP_011940802.1">
    <property type="nucleotide sequence ID" value="NC_009483.1"/>
</dbReference>
<evidence type="ECO:0000259" key="2">
    <source>
        <dbReference type="Pfam" id="PF13509"/>
    </source>
</evidence>
<dbReference type="HOGENOM" id="CLU_064885_1_0_7"/>
<evidence type="ECO:0000313" key="4">
    <source>
        <dbReference type="EMBL" id="ABQ28165.1"/>
    </source>
</evidence>
<reference evidence="4 5" key="1">
    <citation type="submission" date="2007-05" db="EMBL/GenBank/DDBJ databases">
        <title>Complete sequence of Geobacter uraniireducens Rf4.</title>
        <authorList>
            <consortium name="US DOE Joint Genome Institute"/>
            <person name="Copeland A."/>
            <person name="Lucas S."/>
            <person name="Lapidus A."/>
            <person name="Barry K."/>
            <person name="Detter J.C."/>
            <person name="Glavina del Rio T."/>
            <person name="Hammon N."/>
            <person name="Israni S."/>
            <person name="Dalin E."/>
            <person name="Tice H."/>
            <person name="Pitluck S."/>
            <person name="Chertkov O."/>
            <person name="Brettin T."/>
            <person name="Bruce D."/>
            <person name="Han C."/>
            <person name="Schmutz J."/>
            <person name="Larimer F."/>
            <person name="Land M."/>
            <person name="Hauser L."/>
            <person name="Kyrpides N."/>
            <person name="Mikhailova N."/>
            <person name="Shelobolina E."/>
            <person name="Aklujkar M."/>
            <person name="Lovley D."/>
            <person name="Richardson P."/>
        </authorList>
    </citation>
    <scope>NUCLEOTIDE SEQUENCE [LARGE SCALE GENOMIC DNA]</scope>
    <source>
        <strain evidence="4 5">Rf4</strain>
    </source>
</reference>
<feature type="domain" description="Conserved virulence factor B-like winged helix" evidence="3">
    <location>
        <begin position="216"/>
        <end position="273"/>
    </location>
</feature>
<dbReference type="PIRSF" id="PIRSF012524">
    <property type="entry name" value="YitL_S1"/>
    <property type="match status" value="1"/>
</dbReference>
<dbReference type="AlphaFoldDB" id="A5G8P7"/>
<accession>A5G8P7</accession>
<name>A5G8P7_GEOUR</name>
<dbReference type="InterPro" id="IPR036388">
    <property type="entry name" value="WH-like_DNA-bd_sf"/>
</dbReference>
<gene>
    <name evidence="4" type="ordered locus">Gura_4021</name>
</gene>
<dbReference type="Gene3D" id="1.10.10.10">
    <property type="entry name" value="Winged helix-like DNA-binding domain superfamily/Winged helix DNA-binding domain"/>
    <property type="match status" value="1"/>
</dbReference>
<dbReference type="InterPro" id="IPR012340">
    <property type="entry name" value="NA-bd_OB-fold"/>
</dbReference>
<dbReference type="OrthoDB" id="9801597at2"/>
<dbReference type="PANTHER" id="PTHR37296:SF1">
    <property type="entry name" value="CONSERVED VIRULENCE FACTOR B"/>
    <property type="match status" value="1"/>
</dbReference>
<protein>
    <submittedName>
        <fullName evidence="4">Uncharacterized protein-like protein</fullName>
    </submittedName>
</protein>
<evidence type="ECO:0000259" key="3">
    <source>
        <dbReference type="Pfam" id="PF17783"/>
    </source>
</evidence>
<dbReference type="InterPro" id="IPR014464">
    <property type="entry name" value="CvfB_fam"/>
</dbReference>
<proteinExistence type="inferred from homology"/>